<reference evidence="1 2" key="1">
    <citation type="submission" date="2021-03" db="EMBL/GenBank/DDBJ databases">
        <title>Enterococcal diversity collection.</title>
        <authorList>
            <person name="Gilmore M.S."/>
            <person name="Schwartzman J."/>
            <person name="Van Tyne D."/>
            <person name="Martin M."/>
            <person name="Earl A.M."/>
            <person name="Manson A.L."/>
            <person name="Straub T."/>
            <person name="Salamzade R."/>
            <person name="Saavedra J."/>
            <person name="Lebreton F."/>
            <person name="Prichula J."/>
            <person name="Schaufler K."/>
            <person name="Gaca A."/>
            <person name="Sgardioli B."/>
            <person name="Wagenaar J."/>
            <person name="Strong T."/>
        </authorList>
    </citation>
    <scope>NUCLEOTIDE SEQUENCE [LARGE SCALE GENOMIC DNA]</scope>
    <source>
        <strain evidence="1 2">DIV0080</strain>
    </source>
</reference>
<dbReference type="RefSeq" id="WP_206965296.1">
    <property type="nucleotide sequence ID" value="NZ_JAFLVX010000014.1"/>
</dbReference>
<organism evidence="1 2">
    <name type="scientific">Candidatus Vagococcus giribetii</name>
    <dbReference type="NCBI Taxonomy" id="2230876"/>
    <lineage>
        <taxon>Bacteria</taxon>
        <taxon>Bacillati</taxon>
        <taxon>Bacillota</taxon>
        <taxon>Bacilli</taxon>
        <taxon>Lactobacillales</taxon>
        <taxon>Enterococcaceae</taxon>
        <taxon>Vagococcus</taxon>
    </lineage>
</organism>
<comment type="caution">
    <text evidence="1">The sequence shown here is derived from an EMBL/GenBank/DDBJ whole genome shotgun (WGS) entry which is preliminary data.</text>
</comment>
<protein>
    <submittedName>
        <fullName evidence="1">Uncharacterized protein</fullName>
    </submittedName>
</protein>
<sequence>MDLTNKLKEQYMNYRDILKANDVVGNVKETVPFISVETSKNHQKENSRKWQAKLY</sequence>
<keyword evidence="2" id="KW-1185">Reference proteome</keyword>
<evidence type="ECO:0000313" key="1">
    <source>
        <dbReference type="EMBL" id="MBO0476333.1"/>
    </source>
</evidence>
<dbReference type="EMBL" id="JAFLVX010000014">
    <property type="protein sequence ID" value="MBO0476333.1"/>
    <property type="molecule type" value="Genomic_DNA"/>
</dbReference>
<evidence type="ECO:0000313" key="2">
    <source>
        <dbReference type="Proteomes" id="UP000664857"/>
    </source>
</evidence>
<gene>
    <name evidence="1" type="ORF">DOK76_04580</name>
</gene>
<proteinExistence type="predicted"/>
<dbReference type="Proteomes" id="UP000664857">
    <property type="component" value="Unassembled WGS sequence"/>
</dbReference>
<accession>A0ABS3HRE7</accession>
<name>A0ABS3HRE7_9ENTE</name>